<proteinExistence type="predicted"/>
<dbReference type="EMBL" id="CM044704">
    <property type="protein sequence ID" value="KAI5665417.1"/>
    <property type="molecule type" value="Genomic_DNA"/>
</dbReference>
<evidence type="ECO:0000313" key="2">
    <source>
        <dbReference type="Proteomes" id="UP001060085"/>
    </source>
</evidence>
<evidence type="ECO:0000313" key="1">
    <source>
        <dbReference type="EMBL" id="KAI5665417.1"/>
    </source>
</evidence>
<organism evidence="1 2">
    <name type="scientific">Catharanthus roseus</name>
    <name type="common">Madagascar periwinkle</name>
    <name type="synonym">Vinca rosea</name>
    <dbReference type="NCBI Taxonomy" id="4058"/>
    <lineage>
        <taxon>Eukaryota</taxon>
        <taxon>Viridiplantae</taxon>
        <taxon>Streptophyta</taxon>
        <taxon>Embryophyta</taxon>
        <taxon>Tracheophyta</taxon>
        <taxon>Spermatophyta</taxon>
        <taxon>Magnoliopsida</taxon>
        <taxon>eudicotyledons</taxon>
        <taxon>Gunneridae</taxon>
        <taxon>Pentapetalae</taxon>
        <taxon>asterids</taxon>
        <taxon>lamiids</taxon>
        <taxon>Gentianales</taxon>
        <taxon>Apocynaceae</taxon>
        <taxon>Rauvolfioideae</taxon>
        <taxon>Vinceae</taxon>
        <taxon>Catharanthinae</taxon>
        <taxon>Catharanthus</taxon>
    </lineage>
</organism>
<gene>
    <name evidence="1" type="ORF">M9H77_15270</name>
</gene>
<dbReference type="Proteomes" id="UP001060085">
    <property type="component" value="Linkage Group LG04"/>
</dbReference>
<accession>A0ACC0AZM7</accession>
<sequence>MSLDNETGLDPAGVRVRPVNGLVAADYFVPGYFVWAVLIANLARIGYEEKTMYMAAYDWRLSFQNTEVRDQTLSRIKSNIELMVATNGGKKAVIIPHSMGVLYFLHFMKWVEAPAPMGGGGGPDWCARHIKAVMNIGGPFLGVPKAVSGLFSAEARDIAVARAIAPGALDKDLFHISTLQHIMRMTRTWDSTMSMIPKGGDTIWGGLDWSPEECYAPGKKRKQKTNDTHTSGDSETSSLVSKPKHVNYGRIISFGREESEVHSSEINRLDFRDAVKGSNVANHTCRDVWTEYHDMGFGGIKAVAEYKVYTAGEILDLLYYVAPKMMTRGSRHFSYGVADNLDDPKYKHYKHWSNPLETKLPNAPEMEIYSMYGVGIPTERAYVYRMIPSAECYIPFQIDTSAHEDNEDACLKDGVFTVDGDETVPALSAGFMCAKGWRGKTRFNPSGIKTYVREYDHAPPSNFLEGRGTQSGAHVDIMGNFALIEDILRVAAGASGEELGGLQHLVHTGNDLLKMNLQQAVQPRSAANGFGRRRIEKDFGPRLESKPQPGKANSSRMASVGKEGGNESPSRERLVYLTTCLIGHHVEVQVLDGSVFSGIFHATNAEKDFGSCYNFCLCYLCTGIVLKMARLIKDASRGQKNILDGISKPPSKTLIIPAKELVQVIAKMYRLTLHFAIVSFRKAKYVDRGKTGEPQGVPVTRDGLTTDLQREKHQEILIDSYISQSRRVEMERELERWVPDDTDPVCPELENIFDVHWDSSLNSFHLLITVLFTSLFRGWDQFEANETLFGVKSTFNEELYTTRLEKGPQMKDLEREALRIAREIEGEDTLDLHLAEERGIKLLDKFEIDEETRFSSVFRGVDDSGYDDSEDILLDSCNDETFGGPYVSVVKKSFADLSGAKPNDGAQLPARSSSVAGDYSFILFAFLRNWHSSKILSISNLIDCPYGEQRIYLNLIQRIVVFPSYMSFKRIMFLSGSLRGKKLASNKHFPLKAADSHLCERNAKMKLKFFMGLWKSRGCGTQGLTPLCICFQNDKSCLGLCSGTDRETLQSISDDRVRQLSAGQSSRNALPVGDCRAYENQFSEDAAIGHSEDAAGNPTLHEDSLASKPEDLHTPLWLRTDNSDKGGLSANATAYAPSKAQEKISSSNDQSEASRSSKAQGTQSASSRVQPGNAASSTSDCGGGASASGAPGLSPSSSVGSLSSEKSTLNPNAKEFKLNPNAKSFMPSQTPLRPASPVSDGSFYYPPNMTGVPHMPGMPVGIGIGPSFAAHQPVIFNPQASSAPQPYFHPNGPQYGQQMMIGHPRQVFYMPTYTPSKICALIWGIDNCLFASSGSCITNIKASENQSKSAISYQDHDLPHSPIHYRQLACFPLPYPDPYHCRFFSGHSPFPVVHSQMVGTRVPLPLDHPPHDEPIYVNAKQYKAILRRRQFRAKLEAQNKLSKARKPYLHESRHRHAINRARGSGGRFLNTKKSPESKLPSSSNANNDQDISDSMQLHLNTKSMVLTSSEITSSSIIDEASFSRPREYYRFSGGSLAAAGEMGMVSSTRQYLSVLQ</sequence>
<keyword evidence="2" id="KW-1185">Reference proteome</keyword>
<protein>
    <submittedName>
        <fullName evidence="1">Uncharacterized protein</fullName>
    </submittedName>
</protein>
<comment type="caution">
    <text evidence="1">The sequence shown here is derived from an EMBL/GenBank/DDBJ whole genome shotgun (WGS) entry which is preliminary data.</text>
</comment>
<reference evidence="2" key="1">
    <citation type="journal article" date="2023" name="Nat. Plants">
        <title>Single-cell RNA sequencing provides a high-resolution roadmap for understanding the multicellular compartmentation of specialized metabolism.</title>
        <authorList>
            <person name="Sun S."/>
            <person name="Shen X."/>
            <person name="Li Y."/>
            <person name="Li Y."/>
            <person name="Wang S."/>
            <person name="Li R."/>
            <person name="Zhang H."/>
            <person name="Shen G."/>
            <person name="Guo B."/>
            <person name="Wei J."/>
            <person name="Xu J."/>
            <person name="St-Pierre B."/>
            <person name="Chen S."/>
            <person name="Sun C."/>
        </authorList>
    </citation>
    <scope>NUCLEOTIDE SEQUENCE [LARGE SCALE GENOMIC DNA]</scope>
</reference>
<name>A0ACC0AZM7_CATRO</name>